<sequence length="243" mass="27401">MHPIELDPYANLPFAGYLCEITKQPETYWSLMHFLEAEKYRGIDDQYRRYLLTMRETEDFRLETAGVPVAGAALEQWREVREKAIHAGLFMQFAQNKETLAQVLLSDNFECRSEAIRAARDRIAERLASPDPLRRVLFIGAQSEGYGDTLTPVFNHIFSQRQPDEIGALIEPGVGFTAAQYAQNNFIPFRATACVTADIAEAISRASHVFQIGSDEDVSEHVLNAFVQAQDMGKTTHKFGRPG</sequence>
<dbReference type="InterPro" id="IPR037238">
    <property type="entry name" value="YbiA-like_sf"/>
</dbReference>
<evidence type="ECO:0000313" key="2">
    <source>
        <dbReference type="Proteomes" id="UP000076489"/>
    </source>
</evidence>
<dbReference type="EMBL" id="LUKJ01000002">
    <property type="protein sequence ID" value="KZN20805.1"/>
    <property type="molecule type" value="Genomic_DNA"/>
</dbReference>
<evidence type="ECO:0000313" key="1">
    <source>
        <dbReference type="EMBL" id="KZN20805.1"/>
    </source>
</evidence>
<reference evidence="1 2" key="2">
    <citation type="journal article" date="2018" name="Nature">
        <title>Mutant phenotypes for thousands of bacterial genes of unknown function.</title>
        <authorList>
            <person name="Price M.N."/>
            <person name="Wetmore K.M."/>
            <person name="Waters R.J."/>
            <person name="Callaghan M."/>
            <person name="Ray J."/>
            <person name="Liu H."/>
            <person name="Kuehl J.V."/>
            <person name="Melnyk R.A."/>
            <person name="Lamson J.S."/>
            <person name="Suh Y."/>
            <person name="Carlson H.K."/>
            <person name="Esquivel Z."/>
            <person name="Sadeeshkumar H."/>
            <person name="Chakraborty R."/>
            <person name="Zane G.M."/>
            <person name="Rubin B.E."/>
            <person name="Wall J.D."/>
            <person name="Visel A."/>
            <person name="Bristow J."/>
            <person name="Blow M.J."/>
            <person name="Arkin A.P."/>
            <person name="Deutschbauer A.M."/>
        </authorList>
    </citation>
    <scope>NUCLEOTIDE SEQUENCE [LARGE SCALE GENOMIC DNA]</scope>
    <source>
        <strain evidence="1 2">FW300-N1B4</strain>
    </source>
</reference>
<reference evidence="2" key="1">
    <citation type="submission" date="2016-03" db="EMBL/GenBank/DDBJ databases">
        <authorList>
            <person name="Ray J."/>
            <person name="Price M."/>
            <person name="Deutschbauer A."/>
        </authorList>
    </citation>
    <scope>NUCLEOTIDE SEQUENCE [LARGE SCALE GENOMIC DNA]</scope>
    <source>
        <strain evidence="2">FW300-N1B4</strain>
    </source>
</reference>
<gene>
    <name evidence="1" type="ORF">A1D17_04490</name>
</gene>
<accession>A0A166QSQ3</accession>
<dbReference type="SUPFAM" id="SSF143990">
    <property type="entry name" value="YbiA-like"/>
    <property type="match status" value="1"/>
</dbReference>
<organism evidence="1 2">
    <name type="scientific">Pseudomonas fluorescens</name>
    <dbReference type="NCBI Taxonomy" id="294"/>
    <lineage>
        <taxon>Bacteria</taxon>
        <taxon>Pseudomonadati</taxon>
        <taxon>Pseudomonadota</taxon>
        <taxon>Gammaproteobacteria</taxon>
        <taxon>Pseudomonadales</taxon>
        <taxon>Pseudomonadaceae</taxon>
        <taxon>Pseudomonas</taxon>
    </lineage>
</organism>
<name>A0A166QSQ3_PSEFL</name>
<comment type="caution">
    <text evidence="1">The sequence shown here is derived from an EMBL/GenBank/DDBJ whole genome shotgun (WGS) entry which is preliminary data.</text>
</comment>
<protein>
    <submittedName>
        <fullName evidence="1">Uncharacterized protein</fullName>
    </submittedName>
</protein>
<dbReference type="AlphaFoldDB" id="A0A166QSQ3"/>
<dbReference type="Gene3D" id="1.10.357.40">
    <property type="entry name" value="YbiA-like"/>
    <property type="match status" value="1"/>
</dbReference>
<proteinExistence type="predicted"/>
<dbReference type="Proteomes" id="UP000076489">
    <property type="component" value="Unassembled WGS sequence"/>
</dbReference>